<feature type="compositionally biased region" description="Polar residues" evidence="2">
    <location>
        <begin position="496"/>
        <end position="511"/>
    </location>
</feature>
<evidence type="ECO:0000256" key="2">
    <source>
        <dbReference type="SAM" id="MobiDB-lite"/>
    </source>
</evidence>
<feature type="region of interest" description="Disordered" evidence="2">
    <location>
        <begin position="480"/>
        <end position="511"/>
    </location>
</feature>
<dbReference type="PROSITE" id="PS50268">
    <property type="entry name" value="CADHERIN_2"/>
    <property type="match status" value="1"/>
</dbReference>
<evidence type="ECO:0000313" key="4">
    <source>
        <dbReference type="EMBL" id="OEJ65643.1"/>
    </source>
</evidence>
<keyword evidence="1" id="KW-0175">Coiled coil</keyword>
<protein>
    <recommendedName>
        <fullName evidence="3">Cadherin domain-containing protein</fullName>
    </recommendedName>
</protein>
<dbReference type="PANTHER" id="PTHR15048:SF0">
    <property type="entry name" value="STARCH-BINDING DOMAIN-CONTAINING PROTEIN 1"/>
    <property type="match status" value="1"/>
</dbReference>
<dbReference type="PRINTS" id="PR01852">
    <property type="entry name" value="SIBAPROTEIN"/>
</dbReference>
<evidence type="ECO:0000259" key="3">
    <source>
        <dbReference type="PROSITE" id="PS50268"/>
    </source>
</evidence>
<dbReference type="InterPro" id="IPR015919">
    <property type="entry name" value="Cadherin-like_sf"/>
</dbReference>
<feature type="compositionally biased region" description="Low complexity" evidence="2">
    <location>
        <begin position="351"/>
        <end position="377"/>
    </location>
</feature>
<sequence>MISTFQDGAFVHAHPLDAINSQGNLLLPSGENFLRADFVRNGPDLLIQTPSGSQYLAPDFFMAETPPALITSDGAVLSAKLVTTLAGPVAPGQVAQLGFGAPTTQQDAGLGVPIGQVNEAEGQVTVTHPDGTQETLLTGGSVFQGDVLQTAAGASVSVIFVDDTVFSLAEDGRMVLDEMVYDASAQTGVFKAEVVQGVFSFVSGQVAKTSPDGMVVSTPTTTIGIRGSTVLGNAAAEGAENKITLVPDVDGKVGEIVINTGGGSIVLNSAGATTTVFSANGAPSTVVVLSQAAIQKSFGATLTKLVKVVAQKAEADASRAAVAADAKSAEAKQADAEAKQAGETAQKADEAAQQADAEAAQAEADAAAAEAEAAAAKAEAEASGDPEAKAKADAAEAKAAEAKAQAEAAKAQAEAQAAEAAKAQAEAQAKTAAAETKAAEAQAAVAQAEQAQQFNTLAKSAEATQTKAFETAQKAEADAAATAQKADTADTAQKANASDTQNNDGNDGTGQTDAAAAAAAAAEADALAAAAQAVAEALAEAEAAAAAEAEAQAQAEAAAAAAKAEAAAQAEAQAVADAQAAADAAAAKAAEDNTPAANQAPEAEDTSNTTIEDDRNPISGTVTAADPEGGTITYSLGTYNAAHAMVTMDSDGTYTYIPEVDYFGTDTFTYIATDSGGLTATGTVTVEVTGVNDEPVAGGTKGDTLLVGGTIIFQTSHLNATDVDNIDSSLIYSIVSVPTAGSVMLNNEALVADDTFTQADVDAGNVKYVQDGSQSSTDMFIYTVTDNDITTAEQTFTLTIVDFLTIAGTTGDDVIVGSMENDFVSGDLGSDTITGGEGDDFIDGGAGTDTAILSGAMANYTMSFAEDGTLIMFDTVGSDGIDILTSIETISFSDGDITVANLSGERLVNTTTTGNQTVSKSTDLNDGGSIVSWYDADTSQVFMQRYDAAGTPVGGETQITSSALANTWYDIEAFDNGGYGVSWTNGLNVYANLYDVNDAQVGATITLNTADADQASITQTYNDGFLATYVSTDGDASGIYGRFFDSTGTALTNPFAINAVTTADQLFPRSATLNNGNVVVSWISSQVNAPDTGVYARIVKYDGTAVQYMSGELLVQNNGALVELGHSLTSLDDGGFAIAWLSGTTSTASPTTTFDIFVQCYDETGTVKGSIITVGSLNAISAYNDTAITALENGGFVVTWTNEATSGDFDIMAQIYDVIGDPVGVSFTVNTTTAGIQSQPSVVATPDGGFVVSWNSTTAGNDDIYTQRFDAMGIKLGYTSLTGDAGNNTFNITPGDALLDINGLGGTDAVILGGTSIDTNFVKITEIETITGGDARDLVLMGNTINDTLTVDLGAGIDTVKLADGGNTNSFTNVEDIIGGNGDDVITLLNTFTLSDKASFSGELGVDTLNLADGGNEVEEIYGFETIYGGSGSDVISSIQSVDLKGSAVSSIEIINIDTDDNGQDVLHLNSATSFTTSTTVNGSTAGNDVIGSDDGMNLTNLIVGSGIEAIMLDWDVDDTTVLTIDANTLASAGSLFILGNGGNDSIALSGTGAFDFSTDILTNISAISGDDSGQMIIGSADDNYIVLGNGNNTVVGGDGQDTLTGGTGTDIFAYSALTETTVGSGDIITNFDAGTSSTSVDVINLMGLLTGTFAWLGSSATAFTGGNSNTEARFDDGSKLLEIDTDGDGTADMGITLTNVDIGNLDSSDFTFV</sequence>
<accession>A0A1E5Q5F2</accession>
<evidence type="ECO:0000313" key="5">
    <source>
        <dbReference type="Proteomes" id="UP000095347"/>
    </source>
</evidence>
<feature type="coiled-coil region" evidence="1">
    <location>
        <begin position="524"/>
        <end position="558"/>
    </location>
</feature>
<feature type="region of interest" description="Disordered" evidence="2">
    <location>
        <begin position="333"/>
        <end position="393"/>
    </location>
</feature>
<dbReference type="Proteomes" id="UP000095347">
    <property type="component" value="Unassembled WGS sequence"/>
</dbReference>
<dbReference type="CDD" id="cd11304">
    <property type="entry name" value="Cadherin_repeat"/>
    <property type="match status" value="1"/>
</dbReference>
<dbReference type="Pfam" id="PF00353">
    <property type="entry name" value="HemolysinCabind"/>
    <property type="match status" value="3"/>
</dbReference>
<dbReference type="PROSITE" id="PS00330">
    <property type="entry name" value="HEMOLYSIN_CALCIUM"/>
    <property type="match status" value="1"/>
</dbReference>
<dbReference type="InterPro" id="IPR039005">
    <property type="entry name" value="CSPG_rpt"/>
</dbReference>
<dbReference type="InterPro" id="IPR011049">
    <property type="entry name" value="Serralysin-like_metalloprot_C"/>
</dbReference>
<dbReference type="Pfam" id="PF16184">
    <property type="entry name" value="Cadherin_3"/>
    <property type="match status" value="1"/>
</dbReference>
<dbReference type="GO" id="GO:0007156">
    <property type="term" value="P:homophilic cell adhesion via plasma membrane adhesion molecules"/>
    <property type="evidence" value="ECO:0007669"/>
    <property type="project" value="InterPro"/>
</dbReference>
<keyword evidence="5" id="KW-1185">Reference proteome</keyword>
<comment type="caution">
    <text evidence="4">The sequence shown here is derived from an EMBL/GenBank/DDBJ whole genome shotgun (WGS) entry which is preliminary data.</text>
</comment>
<dbReference type="SUPFAM" id="SSF51120">
    <property type="entry name" value="beta-Roll"/>
    <property type="match status" value="2"/>
</dbReference>
<dbReference type="Pfam" id="PF04773">
    <property type="entry name" value="FecR"/>
    <property type="match status" value="1"/>
</dbReference>
<dbReference type="InterPro" id="IPR018511">
    <property type="entry name" value="Hemolysin-typ_Ca-bd_CS"/>
</dbReference>
<dbReference type="GO" id="GO:0016020">
    <property type="term" value="C:membrane"/>
    <property type="evidence" value="ECO:0007669"/>
    <property type="project" value="InterPro"/>
</dbReference>
<dbReference type="InterPro" id="IPR002126">
    <property type="entry name" value="Cadherin-like_dom"/>
</dbReference>
<dbReference type="Pfam" id="PF17963">
    <property type="entry name" value="Big_9"/>
    <property type="match status" value="1"/>
</dbReference>
<feature type="region of interest" description="Disordered" evidence="2">
    <location>
        <begin position="586"/>
        <end position="627"/>
    </location>
</feature>
<feature type="compositionally biased region" description="Low complexity" evidence="2">
    <location>
        <begin position="480"/>
        <end position="495"/>
    </location>
</feature>
<feature type="compositionally biased region" description="Basic and acidic residues" evidence="2">
    <location>
        <begin position="333"/>
        <end position="350"/>
    </location>
</feature>
<dbReference type="GO" id="GO:0005509">
    <property type="term" value="F:calcium ion binding"/>
    <property type="evidence" value="ECO:0007669"/>
    <property type="project" value="InterPro"/>
</dbReference>
<dbReference type="InterPro" id="IPR006860">
    <property type="entry name" value="FecR"/>
</dbReference>
<dbReference type="SMART" id="SM00112">
    <property type="entry name" value="CA"/>
    <property type="match status" value="1"/>
</dbReference>
<name>A0A1E5Q5F2_9PROT</name>
<dbReference type="PROSITE" id="PS51854">
    <property type="entry name" value="CSPG"/>
    <property type="match status" value="1"/>
</dbReference>
<dbReference type="Gene3D" id="2.60.40.2810">
    <property type="match status" value="1"/>
</dbReference>
<dbReference type="Gene3D" id="2.150.10.10">
    <property type="entry name" value="Serralysin-like metalloprotease, C-terminal"/>
    <property type="match status" value="2"/>
</dbReference>
<dbReference type="PANTHER" id="PTHR15048">
    <property type="entry name" value="STARCH-BINDING DOMAIN-CONTAINING PROTEIN 1"/>
    <property type="match status" value="1"/>
</dbReference>
<evidence type="ECO:0000256" key="1">
    <source>
        <dbReference type="SAM" id="Coils"/>
    </source>
</evidence>
<proteinExistence type="predicted"/>
<dbReference type="InterPro" id="IPR009148">
    <property type="entry name" value="PcsB-like"/>
</dbReference>
<dbReference type="PRINTS" id="PR00313">
    <property type="entry name" value="CABNDNGRPT"/>
</dbReference>
<dbReference type="SUPFAM" id="SSF49313">
    <property type="entry name" value="Cadherin-like"/>
    <property type="match status" value="1"/>
</dbReference>
<dbReference type="EMBL" id="MCGG01000047">
    <property type="protein sequence ID" value="OEJ65643.1"/>
    <property type="molecule type" value="Genomic_DNA"/>
</dbReference>
<reference evidence="5" key="1">
    <citation type="submission" date="2016-07" db="EMBL/GenBank/DDBJ databases">
        <authorList>
            <person name="Florea S."/>
            <person name="Webb J.S."/>
            <person name="Jaromczyk J."/>
            <person name="Schardl C.L."/>
        </authorList>
    </citation>
    <scope>NUCLEOTIDE SEQUENCE [LARGE SCALE GENOMIC DNA]</scope>
    <source>
        <strain evidence="5">MV-1</strain>
    </source>
</reference>
<dbReference type="InterPro" id="IPR001343">
    <property type="entry name" value="Hemolysn_Ca-bd"/>
</dbReference>
<organism evidence="4 5">
    <name type="scientific">Magnetovibrio blakemorei</name>
    <dbReference type="NCBI Taxonomy" id="28181"/>
    <lineage>
        <taxon>Bacteria</taxon>
        <taxon>Pseudomonadati</taxon>
        <taxon>Pseudomonadota</taxon>
        <taxon>Alphaproteobacteria</taxon>
        <taxon>Rhodospirillales</taxon>
        <taxon>Magnetovibrionaceae</taxon>
        <taxon>Magnetovibrio</taxon>
    </lineage>
</organism>
<feature type="domain" description="Cadherin" evidence="3">
    <location>
        <begin position="618"/>
        <end position="697"/>
    </location>
</feature>
<dbReference type="STRING" id="28181.BEN30_13875"/>
<gene>
    <name evidence="4" type="ORF">BEN30_13875</name>
</gene>